<keyword evidence="3" id="KW-1185">Reference proteome</keyword>
<comment type="similarity">
    <text evidence="1">Belongs to the short-chain dehydrogenases/reductases (SDR) family.</text>
</comment>
<dbReference type="PANTHER" id="PTHR42760">
    <property type="entry name" value="SHORT-CHAIN DEHYDROGENASES/REDUCTASES FAMILY MEMBER"/>
    <property type="match status" value="1"/>
</dbReference>
<protein>
    <submittedName>
        <fullName evidence="2">SDR family NAD(P)-dependent oxidoreductase</fullName>
    </submittedName>
</protein>
<dbReference type="PRINTS" id="PR00081">
    <property type="entry name" value="GDHRDH"/>
</dbReference>
<dbReference type="SUPFAM" id="SSF51735">
    <property type="entry name" value="NAD(P)-binding Rossmann-fold domains"/>
    <property type="match status" value="1"/>
</dbReference>
<reference evidence="2 3" key="1">
    <citation type="submission" date="2018-09" db="EMBL/GenBank/DDBJ databases">
        <title>Phylogeny of the Shewanellaceae, and recommendation for two new genera, Pseudoshewanella and Parashewanella.</title>
        <authorList>
            <person name="Wang G."/>
        </authorList>
    </citation>
    <scope>NUCLEOTIDE SEQUENCE [LARGE SCALE GENOMIC DNA]</scope>
    <source>
        <strain evidence="2 3">KCTC 22492</strain>
    </source>
</reference>
<dbReference type="InterPro" id="IPR036291">
    <property type="entry name" value="NAD(P)-bd_dom_sf"/>
</dbReference>
<gene>
    <name evidence="2" type="ORF">D5R81_06830</name>
</gene>
<dbReference type="Gene3D" id="3.40.50.720">
    <property type="entry name" value="NAD(P)-binding Rossmann-like Domain"/>
    <property type="match status" value="1"/>
</dbReference>
<evidence type="ECO:0000313" key="3">
    <source>
        <dbReference type="Proteomes" id="UP000273022"/>
    </source>
</evidence>
<dbReference type="PROSITE" id="PS00061">
    <property type="entry name" value="ADH_SHORT"/>
    <property type="match status" value="1"/>
</dbReference>
<dbReference type="InterPro" id="IPR002347">
    <property type="entry name" value="SDR_fam"/>
</dbReference>
<organism evidence="2 3">
    <name type="scientific">Parashewanella spongiae</name>
    <dbReference type="NCBI Taxonomy" id="342950"/>
    <lineage>
        <taxon>Bacteria</taxon>
        <taxon>Pseudomonadati</taxon>
        <taxon>Pseudomonadota</taxon>
        <taxon>Gammaproteobacteria</taxon>
        <taxon>Alteromonadales</taxon>
        <taxon>Shewanellaceae</taxon>
        <taxon>Parashewanella</taxon>
    </lineage>
</organism>
<proteinExistence type="inferred from homology"/>
<comment type="caution">
    <text evidence="2">The sequence shown here is derived from an EMBL/GenBank/DDBJ whole genome shotgun (WGS) entry which is preliminary data.</text>
</comment>
<dbReference type="Pfam" id="PF00106">
    <property type="entry name" value="adh_short"/>
    <property type="match status" value="1"/>
</dbReference>
<dbReference type="PRINTS" id="PR00080">
    <property type="entry name" value="SDRFAMILY"/>
</dbReference>
<dbReference type="GO" id="GO:0016616">
    <property type="term" value="F:oxidoreductase activity, acting on the CH-OH group of donors, NAD or NADP as acceptor"/>
    <property type="evidence" value="ECO:0007669"/>
    <property type="project" value="TreeGrafter"/>
</dbReference>
<dbReference type="OrthoDB" id="20590at2"/>
<evidence type="ECO:0000256" key="1">
    <source>
        <dbReference type="ARBA" id="ARBA00006484"/>
    </source>
</evidence>
<dbReference type="AlphaFoldDB" id="A0A3A6UGN5"/>
<sequence length="117" mass="12434">MGTVPKQFGAITHLVNNAGSLMKQSRLIDISAERIRKVINTNVIGSFICCREAIKHMPFGGSIVNVGSAASRLGAPNEYIDYAASKGAIDSLTTGLSLELAAQNIRVNCVRPGCIYP</sequence>
<dbReference type="PANTHER" id="PTHR42760:SF40">
    <property type="entry name" value="3-OXOACYL-[ACYL-CARRIER-PROTEIN] REDUCTASE, CHLOROPLASTIC"/>
    <property type="match status" value="1"/>
</dbReference>
<dbReference type="InterPro" id="IPR020904">
    <property type="entry name" value="Sc_DH/Rdtase_CS"/>
</dbReference>
<accession>A0A3A6UGN5</accession>
<dbReference type="Proteomes" id="UP000273022">
    <property type="component" value="Unassembled WGS sequence"/>
</dbReference>
<name>A0A3A6UGN5_9GAMM</name>
<dbReference type="CDD" id="cd05233">
    <property type="entry name" value="SDR_c"/>
    <property type="match status" value="1"/>
</dbReference>
<dbReference type="EMBL" id="QYYH01000032">
    <property type="protein sequence ID" value="RJY18086.1"/>
    <property type="molecule type" value="Genomic_DNA"/>
</dbReference>
<dbReference type="GO" id="GO:0030497">
    <property type="term" value="P:fatty acid elongation"/>
    <property type="evidence" value="ECO:0007669"/>
    <property type="project" value="TreeGrafter"/>
</dbReference>
<evidence type="ECO:0000313" key="2">
    <source>
        <dbReference type="EMBL" id="RJY18086.1"/>
    </source>
</evidence>